<comment type="caution">
    <text evidence="2">The sequence shown here is derived from an EMBL/GenBank/DDBJ whole genome shotgun (WGS) entry which is preliminary data.</text>
</comment>
<keyword evidence="3" id="KW-1185">Reference proteome</keyword>
<protein>
    <submittedName>
        <fullName evidence="2">Uncharacterized protein</fullName>
    </submittedName>
</protein>
<feature type="chain" id="PRO_5046129730" evidence="1">
    <location>
        <begin position="23"/>
        <end position="182"/>
    </location>
</feature>
<organism evidence="2 3">
    <name type="scientific">Cryptosporidium hominis</name>
    <dbReference type="NCBI Taxonomy" id="237895"/>
    <lineage>
        <taxon>Eukaryota</taxon>
        <taxon>Sar</taxon>
        <taxon>Alveolata</taxon>
        <taxon>Apicomplexa</taxon>
        <taxon>Conoidasida</taxon>
        <taxon>Coccidia</taxon>
        <taxon>Eucoccidiorida</taxon>
        <taxon>Eimeriorina</taxon>
        <taxon>Cryptosporidiidae</taxon>
        <taxon>Cryptosporidium</taxon>
    </lineage>
</organism>
<gene>
    <name evidence="2" type="ORF">GY17_00001717</name>
</gene>
<name>A0ABX5BE95_CRYHO</name>
<keyword evidence="1" id="KW-0732">Signal</keyword>
<dbReference type="EMBL" id="JTAI01000020">
    <property type="protein sequence ID" value="PPS96202.1"/>
    <property type="molecule type" value="Genomic_DNA"/>
</dbReference>
<reference evidence="2 3" key="1">
    <citation type="submission" date="2014-11" db="EMBL/GenBank/DDBJ databases">
        <title>Comparative genomic analysis of Cryptosporidium hominis reveals occurrence of genetic recombination in virulent subtypes.</title>
        <authorList>
            <person name="Guo Y."/>
            <person name="Tang K."/>
            <person name="Frace M."/>
            <person name="Li N."/>
            <person name="Roellig D.M."/>
            <person name="Sammons S."/>
            <person name="Knipe K."/>
            <person name="Rowe L."/>
            <person name="Feng Y."/>
            <person name="Xiao L."/>
        </authorList>
    </citation>
    <scope>NUCLEOTIDE SEQUENCE [LARGE SCALE GENOMIC DNA]</scope>
    <source>
        <strain evidence="2">30976</strain>
    </source>
</reference>
<evidence type="ECO:0000313" key="2">
    <source>
        <dbReference type="EMBL" id="PPS96202.1"/>
    </source>
</evidence>
<reference evidence="2 3" key="2">
    <citation type="submission" date="2017-10" db="EMBL/GenBank/DDBJ databases">
        <title>Consistent, comparative and evidence-based genome annotation and re-annotation for the closely-related species, Cryptosporidium parvum, C. hominis and C. tyzzeri.</title>
        <authorList>
            <person name="Baptista R.P."/>
            <person name="Li Y."/>
            <person name="Sateriale A."/>
            <person name="Striepen B."/>
            <person name="Kissinger J.C."/>
        </authorList>
    </citation>
    <scope>NUCLEOTIDE SEQUENCE [LARGE SCALE GENOMIC DNA]</scope>
    <source>
        <strain evidence="2">30976</strain>
    </source>
</reference>
<proteinExistence type="predicted"/>
<evidence type="ECO:0000256" key="1">
    <source>
        <dbReference type="SAM" id="SignalP"/>
    </source>
</evidence>
<dbReference type="Proteomes" id="UP001429100">
    <property type="component" value="Unassembled WGS sequence"/>
</dbReference>
<evidence type="ECO:0000313" key="3">
    <source>
        <dbReference type="Proteomes" id="UP001429100"/>
    </source>
</evidence>
<accession>A0ABX5BE95</accession>
<sequence>MTKFKLAYSYLFFLLIFTATDAFNPIGNIIMSSIGFFNPLLRVFKSFYSMEKNSNSKIRYNYIKHLGYEHLQSASNQEVGSSINHAESRKLKKKLLFFHEETANTTLNITDNNKILNDTTQKQILNLIQNFTNETNTFGDLTPRVNRSNTLRLINRTNSILNADEKIHNKTMNLMANTNKFE</sequence>
<feature type="signal peptide" evidence="1">
    <location>
        <begin position="1"/>
        <end position="22"/>
    </location>
</feature>